<evidence type="ECO:0000313" key="3">
    <source>
        <dbReference type="Proteomes" id="UP000030765"/>
    </source>
</evidence>
<dbReference type="Proteomes" id="UP000030765">
    <property type="component" value="Unassembled WGS sequence"/>
</dbReference>
<accession>A0A084VFI1</accession>
<reference evidence="1 3" key="1">
    <citation type="journal article" date="2014" name="BMC Genomics">
        <title>Genome sequence of Anopheles sinensis provides insight into genetics basis of mosquito competence for malaria parasites.</title>
        <authorList>
            <person name="Zhou D."/>
            <person name="Zhang D."/>
            <person name="Ding G."/>
            <person name="Shi L."/>
            <person name="Hou Q."/>
            <person name="Ye Y."/>
            <person name="Xu Y."/>
            <person name="Zhou H."/>
            <person name="Xiong C."/>
            <person name="Li S."/>
            <person name="Yu J."/>
            <person name="Hong S."/>
            <person name="Yu X."/>
            <person name="Zou P."/>
            <person name="Chen C."/>
            <person name="Chang X."/>
            <person name="Wang W."/>
            <person name="Lv Y."/>
            <person name="Sun Y."/>
            <person name="Ma L."/>
            <person name="Shen B."/>
            <person name="Zhu C."/>
        </authorList>
    </citation>
    <scope>NUCLEOTIDE SEQUENCE [LARGE SCALE GENOMIC DNA]</scope>
</reference>
<dbReference type="VEuPathDB" id="VectorBase:ASIC003892"/>
<protein>
    <submittedName>
        <fullName evidence="1 2">Uncharacterized protein</fullName>
    </submittedName>
</protein>
<name>A0A084VFI1_ANOSI</name>
<gene>
    <name evidence="1" type="ORF">ZHAS_00003892</name>
</gene>
<dbReference type="EnsemblMetazoa" id="ASIC003892-RA">
    <property type="protein sequence ID" value="ASIC003892-PA"/>
    <property type="gene ID" value="ASIC003892"/>
</dbReference>
<sequence length="155" mass="17568">MVPTHRFGKPFPVVCLNQRHTEAVENAWKGTALLLKRAAWNSAERHGFGFRSARVSTAYSMLVVAGLRGTVRDVNRCTCFDTDRSPAQYASHATVPKYCGIRRWHTHRISYQNTDRTVAHHQARATWLTIDPPSVRFLSNGSPNCHFQHLPVRSS</sequence>
<organism evidence="1">
    <name type="scientific">Anopheles sinensis</name>
    <name type="common">Mosquito</name>
    <dbReference type="NCBI Taxonomy" id="74873"/>
    <lineage>
        <taxon>Eukaryota</taxon>
        <taxon>Metazoa</taxon>
        <taxon>Ecdysozoa</taxon>
        <taxon>Arthropoda</taxon>
        <taxon>Hexapoda</taxon>
        <taxon>Insecta</taxon>
        <taxon>Pterygota</taxon>
        <taxon>Neoptera</taxon>
        <taxon>Endopterygota</taxon>
        <taxon>Diptera</taxon>
        <taxon>Nematocera</taxon>
        <taxon>Culicoidea</taxon>
        <taxon>Culicidae</taxon>
        <taxon>Anophelinae</taxon>
        <taxon>Anopheles</taxon>
    </lineage>
</organism>
<dbReference type="EMBL" id="KE524791">
    <property type="protein sequence ID" value="KFB36725.1"/>
    <property type="molecule type" value="Genomic_DNA"/>
</dbReference>
<proteinExistence type="predicted"/>
<evidence type="ECO:0000313" key="2">
    <source>
        <dbReference type="EnsemblMetazoa" id="ASIC003892-PA"/>
    </source>
</evidence>
<dbReference type="AlphaFoldDB" id="A0A084VFI1"/>
<keyword evidence="3" id="KW-1185">Reference proteome</keyword>
<reference evidence="2" key="2">
    <citation type="submission" date="2020-05" db="UniProtKB">
        <authorList>
            <consortium name="EnsemblMetazoa"/>
        </authorList>
    </citation>
    <scope>IDENTIFICATION</scope>
</reference>
<dbReference type="EMBL" id="ATLV01012409">
    <property type="status" value="NOT_ANNOTATED_CDS"/>
    <property type="molecule type" value="Genomic_DNA"/>
</dbReference>
<evidence type="ECO:0000313" key="1">
    <source>
        <dbReference type="EMBL" id="KFB36725.1"/>
    </source>
</evidence>